<name>G4CN03_9NEIS</name>
<dbReference type="AlphaFoldDB" id="G4CN03"/>
<comment type="caution">
    <text evidence="2">The sequence shown here is derived from an EMBL/GenBank/DDBJ whole genome shotgun (WGS) entry which is preliminary data.</text>
</comment>
<gene>
    <name evidence="2" type="ORF">HMPREF9370_0462</name>
</gene>
<evidence type="ECO:0000313" key="3">
    <source>
        <dbReference type="Proteomes" id="UP000005336"/>
    </source>
</evidence>
<feature type="non-terminal residue" evidence="2">
    <location>
        <position position="144"/>
    </location>
</feature>
<protein>
    <submittedName>
        <fullName evidence="2">RHS repeat superfamily protein</fullName>
    </submittedName>
</protein>
<dbReference type="Gene3D" id="2.180.10.10">
    <property type="entry name" value="RHS repeat-associated core"/>
    <property type="match status" value="1"/>
</dbReference>
<dbReference type="Proteomes" id="UP000005336">
    <property type="component" value="Unassembled WGS sequence"/>
</dbReference>
<feature type="region of interest" description="Disordered" evidence="1">
    <location>
        <begin position="1"/>
        <end position="28"/>
    </location>
</feature>
<dbReference type="EMBL" id="AGAZ01000018">
    <property type="protein sequence ID" value="EGZ50931.1"/>
    <property type="molecule type" value="Genomic_DNA"/>
</dbReference>
<dbReference type="HOGENOM" id="CLU_1800546_0_0_4"/>
<organism evidence="2 3">
    <name type="scientific">Neisseria wadsworthii 9715</name>
    <dbReference type="NCBI Taxonomy" id="1030841"/>
    <lineage>
        <taxon>Bacteria</taxon>
        <taxon>Pseudomonadati</taxon>
        <taxon>Pseudomonadota</taxon>
        <taxon>Betaproteobacteria</taxon>
        <taxon>Neisseriales</taxon>
        <taxon>Neisseriaceae</taxon>
        <taxon>Neisseria</taxon>
    </lineage>
</organism>
<evidence type="ECO:0000313" key="2">
    <source>
        <dbReference type="EMBL" id="EGZ50931.1"/>
    </source>
</evidence>
<evidence type="ECO:0000256" key="1">
    <source>
        <dbReference type="SAM" id="MobiDB-lite"/>
    </source>
</evidence>
<keyword evidence="3" id="KW-1185">Reference proteome</keyword>
<accession>G4CN03</accession>
<reference evidence="2 3" key="1">
    <citation type="submission" date="2011-06" db="EMBL/GenBank/DDBJ databases">
        <authorList>
            <person name="Muzny D."/>
            <person name="Qin X."/>
            <person name="Deng J."/>
            <person name="Jiang H."/>
            <person name="Liu Y."/>
            <person name="Qu J."/>
            <person name="Song X.-Z."/>
            <person name="Zhang L."/>
            <person name="Thornton R."/>
            <person name="Coyle M."/>
            <person name="Francisco L."/>
            <person name="Jackson L."/>
            <person name="Javaid M."/>
            <person name="Korchina V."/>
            <person name="Kovar C."/>
            <person name="Mata R."/>
            <person name="Mathew T."/>
            <person name="Ngo R."/>
            <person name="Nguyen L."/>
            <person name="Nguyen N."/>
            <person name="Okwuonu G."/>
            <person name="Ongeri F."/>
            <person name="Pham C."/>
            <person name="Simmons D."/>
            <person name="Wilczek-Boney K."/>
            <person name="Hale W."/>
            <person name="Jakkamsetti A."/>
            <person name="Pham P."/>
            <person name="Ruth R."/>
            <person name="San Lucas F."/>
            <person name="Warren J."/>
            <person name="Zhang J."/>
            <person name="Zhao Z."/>
            <person name="Zhou C."/>
            <person name="Zhu D."/>
            <person name="Lee S."/>
            <person name="Bess C."/>
            <person name="Blankenburg K."/>
            <person name="Forbes L."/>
            <person name="Fu Q."/>
            <person name="Gubbala S."/>
            <person name="Hirani K."/>
            <person name="Jayaseelan J.C."/>
            <person name="Lara F."/>
            <person name="Munidasa M."/>
            <person name="Palculict T."/>
            <person name="Patil S."/>
            <person name="Pu L.-L."/>
            <person name="Saada N."/>
            <person name="Tang L."/>
            <person name="Weissenberger G."/>
            <person name="Zhu Y."/>
            <person name="Hemphill L."/>
            <person name="Shang Y."/>
            <person name="Youmans B."/>
            <person name="Ayvaz T."/>
            <person name="Ross M."/>
            <person name="Santibanez J."/>
            <person name="Aqrawi P."/>
            <person name="Gross S."/>
            <person name="Joshi V."/>
            <person name="Fowler G."/>
            <person name="Nazareth L."/>
            <person name="Reid J."/>
            <person name="Worley K."/>
            <person name="Petrosino J."/>
            <person name="Highlander S."/>
            <person name="Gibbs R."/>
        </authorList>
    </citation>
    <scope>NUCLEOTIDE SEQUENCE [LARGE SCALE GENOMIC DNA]</scope>
    <source>
        <strain evidence="2 3">9715</strain>
    </source>
</reference>
<proteinExistence type="predicted"/>
<sequence>MGRLKHQTATANRTLQHHGKLNTPVGGAVRRSYRYDKAGNLIQTADQRSGVLDYVYDKLGRIESAVNKQTGSSEKFAFDPAHNILSDKVSDGLKDKGLSEHLSDRHHISRTKGRNIGTGNRLEEYNGTEYTYDALGNMIYRQLC</sequence>